<dbReference type="InParanoid" id="A0A409WYY4"/>
<feature type="region of interest" description="Disordered" evidence="1">
    <location>
        <begin position="1"/>
        <end position="31"/>
    </location>
</feature>
<feature type="compositionally biased region" description="Basic and acidic residues" evidence="1">
    <location>
        <begin position="247"/>
        <end position="275"/>
    </location>
</feature>
<dbReference type="Proteomes" id="UP000284706">
    <property type="component" value="Unassembled WGS sequence"/>
</dbReference>
<protein>
    <submittedName>
        <fullName evidence="2">Uncharacterized protein</fullName>
    </submittedName>
</protein>
<feature type="compositionally biased region" description="Low complexity" evidence="1">
    <location>
        <begin position="204"/>
        <end position="221"/>
    </location>
</feature>
<evidence type="ECO:0000313" key="2">
    <source>
        <dbReference type="EMBL" id="PPQ83696.1"/>
    </source>
</evidence>
<dbReference type="OrthoDB" id="3237371at2759"/>
<organism evidence="2 3">
    <name type="scientific">Gymnopilus dilepis</name>
    <dbReference type="NCBI Taxonomy" id="231916"/>
    <lineage>
        <taxon>Eukaryota</taxon>
        <taxon>Fungi</taxon>
        <taxon>Dikarya</taxon>
        <taxon>Basidiomycota</taxon>
        <taxon>Agaricomycotina</taxon>
        <taxon>Agaricomycetes</taxon>
        <taxon>Agaricomycetidae</taxon>
        <taxon>Agaricales</taxon>
        <taxon>Agaricineae</taxon>
        <taxon>Hymenogastraceae</taxon>
        <taxon>Gymnopilus</taxon>
    </lineage>
</organism>
<feature type="compositionally biased region" description="Gly residues" evidence="1">
    <location>
        <begin position="13"/>
        <end position="27"/>
    </location>
</feature>
<feature type="compositionally biased region" description="Low complexity" evidence="1">
    <location>
        <begin position="52"/>
        <end position="61"/>
    </location>
</feature>
<reference evidence="2 3" key="1">
    <citation type="journal article" date="2018" name="Evol. Lett.">
        <title>Horizontal gene cluster transfer increased hallucinogenic mushroom diversity.</title>
        <authorList>
            <person name="Reynolds H.T."/>
            <person name="Vijayakumar V."/>
            <person name="Gluck-Thaler E."/>
            <person name="Korotkin H.B."/>
            <person name="Matheny P.B."/>
            <person name="Slot J.C."/>
        </authorList>
    </citation>
    <scope>NUCLEOTIDE SEQUENCE [LARGE SCALE GENOMIC DNA]</scope>
    <source>
        <strain evidence="2 3">SRW20</strain>
    </source>
</reference>
<feature type="region of interest" description="Disordered" evidence="1">
    <location>
        <begin position="43"/>
        <end position="275"/>
    </location>
</feature>
<evidence type="ECO:0000256" key="1">
    <source>
        <dbReference type="SAM" id="MobiDB-lite"/>
    </source>
</evidence>
<gene>
    <name evidence="2" type="ORF">CVT26_005950</name>
</gene>
<accession>A0A409WYY4</accession>
<dbReference type="EMBL" id="NHYE01004588">
    <property type="protein sequence ID" value="PPQ83696.1"/>
    <property type="molecule type" value="Genomic_DNA"/>
</dbReference>
<proteinExistence type="predicted"/>
<comment type="caution">
    <text evidence="2">The sequence shown here is derived from an EMBL/GenBank/DDBJ whole genome shotgun (WGS) entry which is preliminary data.</text>
</comment>
<feature type="compositionally biased region" description="Basic and acidic residues" evidence="1">
    <location>
        <begin position="65"/>
        <end position="74"/>
    </location>
</feature>
<evidence type="ECO:0000313" key="3">
    <source>
        <dbReference type="Proteomes" id="UP000284706"/>
    </source>
</evidence>
<dbReference type="AlphaFoldDB" id="A0A409WYY4"/>
<feature type="compositionally biased region" description="Acidic residues" evidence="1">
    <location>
        <begin position="222"/>
        <end position="236"/>
    </location>
</feature>
<keyword evidence="3" id="KW-1185">Reference proteome</keyword>
<name>A0A409WYY4_9AGAR</name>
<sequence>MVSSKTHSKGSEAGSGAGSGRARGGISGPKLKKSAVIDALSALETSEVGGSVAVKVNAVPANKKKGGDAADKKPPGGNSRKNSSPPTKEDITATEPSALRASRNPHPGLPDAPRPKRSSEVVAAERTDKANKKEQAKQRRNDALAKAAAVEDQMAQADQALASSKGVPPAGLPERHRKARPKPEAVQEEASQESEGISGGSSSGGYQQPEGEESSQSSEAADGSEDEEMLDVSEEEEKPKPKKVKKNKGDVRKAVAENRKVVDKNKKRSSEEKRQ</sequence>
<feature type="compositionally biased region" description="Basic and acidic residues" evidence="1">
    <location>
        <begin position="113"/>
        <end position="143"/>
    </location>
</feature>